<accession>A0ABR0TA73</accession>
<feature type="compositionally biased region" description="Pro residues" evidence="1">
    <location>
        <begin position="204"/>
        <end position="217"/>
    </location>
</feature>
<evidence type="ECO:0000313" key="3">
    <source>
        <dbReference type="Proteomes" id="UP001341245"/>
    </source>
</evidence>
<comment type="caution">
    <text evidence="2">The sequence shown here is derived from an EMBL/GenBank/DDBJ whole genome shotgun (WGS) entry which is preliminary data.</text>
</comment>
<evidence type="ECO:0000313" key="2">
    <source>
        <dbReference type="EMBL" id="KAK6001339.1"/>
    </source>
</evidence>
<feature type="compositionally biased region" description="Pro residues" evidence="1">
    <location>
        <begin position="67"/>
        <end position="80"/>
    </location>
</feature>
<feature type="region of interest" description="Disordered" evidence="1">
    <location>
        <begin position="414"/>
        <end position="450"/>
    </location>
</feature>
<evidence type="ECO:0000256" key="1">
    <source>
        <dbReference type="SAM" id="MobiDB-lite"/>
    </source>
</evidence>
<dbReference type="Proteomes" id="UP001341245">
    <property type="component" value="Unassembled WGS sequence"/>
</dbReference>
<feature type="compositionally biased region" description="Polar residues" evidence="1">
    <location>
        <begin position="234"/>
        <end position="243"/>
    </location>
</feature>
<reference evidence="2 3" key="1">
    <citation type="submission" date="2023-11" db="EMBL/GenBank/DDBJ databases">
        <title>Draft genome sequence and annotation of the polyextremotolerant black yeast-like fungus Aureobasidium pullulans NRRL 62042.</title>
        <authorList>
            <person name="Dielentheis-Frenken M.R.E."/>
            <person name="Wibberg D."/>
            <person name="Blank L.M."/>
            <person name="Tiso T."/>
        </authorList>
    </citation>
    <scope>NUCLEOTIDE SEQUENCE [LARGE SCALE GENOMIC DNA]</scope>
    <source>
        <strain evidence="2 3">NRRL 62042</strain>
    </source>
</reference>
<feature type="compositionally biased region" description="Pro residues" evidence="1">
    <location>
        <begin position="135"/>
        <end position="150"/>
    </location>
</feature>
<proteinExistence type="predicted"/>
<gene>
    <name evidence="2" type="ORF">QM012_002670</name>
</gene>
<organism evidence="2 3">
    <name type="scientific">Aureobasidium pullulans</name>
    <name type="common">Black yeast</name>
    <name type="synonym">Pullularia pullulans</name>
    <dbReference type="NCBI Taxonomy" id="5580"/>
    <lineage>
        <taxon>Eukaryota</taxon>
        <taxon>Fungi</taxon>
        <taxon>Dikarya</taxon>
        <taxon>Ascomycota</taxon>
        <taxon>Pezizomycotina</taxon>
        <taxon>Dothideomycetes</taxon>
        <taxon>Dothideomycetidae</taxon>
        <taxon>Dothideales</taxon>
        <taxon>Saccotheciaceae</taxon>
        <taxon>Aureobasidium</taxon>
    </lineage>
</organism>
<protein>
    <submittedName>
        <fullName evidence="2">Uncharacterized protein</fullName>
    </submittedName>
</protein>
<feature type="compositionally biased region" description="Basic residues" evidence="1">
    <location>
        <begin position="428"/>
        <end position="437"/>
    </location>
</feature>
<name>A0ABR0TA73_AURPU</name>
<feature type="region of interest" description="Disordered" evidence="1">
    <location>
        <begin position="1"/>
        <end position="302"/>
    </location>
</feature>
<feature type="compositionally biased region" description="Polar residues" evidence="1">
    <location>
        <begin position="359"/>
        <end position="374"/>
    </location>
</feature>
<feature type="region of interest" description="Disordered" evidence="1">
    <location>
        <begin position="344"/>
        <end position="376"/>
    </location>
</feature>
<sequence>MADIDPSSKNPQAATVEDCADSDDERGDSSASKPASNSASKRIRKNSNTKQNSLSKARPASDTGQPEAPPPPPSPPPPPGNTDTASRQPGEPASQTGAKEEHGSRPGPNPLQQDHRAHTFPARPPHGPSPIIRHGPPPSSMPTGHMPPPGVRMIYPPGINFPGGPPPHPQIIPAFDPRAPTTRSGKPSLPHPSMYAPSSVSMPPSLPGVGGPPPPLKLPTRPAIHHAERRRSKISTYDTSSAPFSPDDDEHFSARNLPAKPQHVPGGFESDSYSSESPPDSPEYYDQPRRPAPFQRATTSAVQQIHRTGHSRLRSDYPAESTYGYHHAYHHEPAWGQNTHAEYPEYGEQRPYPADRRGSNATTWTQHTSASDPQHPTYVHYDYQARHGGHPAQEYAAIDYMDRARGHPEERITAETLRQLPGGPRSTRSNHSHRRSQHSMSETSSRYRSAEGSVKLIMPIAAAEDTKIQLSGDMGDREVSFRSINDPGMVEVTIGTVAGKEVRGMLHAAELRDKSRVVTIGSIVSTESTGMPVEHLQPGGRD</sequence>
<feature type="compositionally biased region" description="Low complexity" evidence="1">
    <location>
        <begin position="269"/>
        <end position="285"/>
    </location>
</feature>
<feature type="compositionally biased region" description="Basic residues" evidence="1">
    <location>
        <begin position="223"/>
        <end position="233"/>
    </location>
</feature>
<keyword evidence="3" id="KW-1185">Reference proteome</keyword>
<feature type="compositionally biased region" description="Polar residues" evidence="1">
    <location>
        <begin position="81"/>
        <end position="97"/>
    </location>
</feature>
<dbReference type="EMBL" id="JASGXD010000014">
    <property type="protein sequence ID" value="KAK6001339.1"/>
    <property type="molecule type" value="Genomic_DNA"/>
</dbReference>
<feature type="compositionally biased region" description="Low complexity" evidence="1">
    <location>
        <begin position="29"/>
        <end position="40"/>
    </location>
</feature>